<gene>
    <name evidence="5" type="ORF">EDC27_0329</name>
</gene>
<organism evidence="5 6">
    <name type="scientific">Desulfosoma caldarium</name>
    <dbReference type="NCBI Taxonomy" id="610254"/>
    <lineage>
        <taxon>Bacteria</taxon>
        <taxon>Pseudomonadati</taxon>
        <taxon>Thermodesulfobacteriota</taxon>
        <taxon>Syntrophobacteria</taxon>
        <taxon>Syntrophobacterales</taxon>
        <taxon>Syntrophobacteraceae</taxon>
        <taxon>Desulfosoma</taxon>
    </lineage>
</organism>
<feature type="domain" description="RlmL ferredoxin-like" evidence="4">
    <location>
        <begin position="17"/>
        <end position="69"/>
    </location>
</feature>
<comment type="caution">
    <text evidence="5">The sequence shown here is derived from an EMBL/GenBank/DDBJ whole genome shotgun (WGS) entry which is preliminary data.</text>
</comment>
<evidence type="ECO:0000256" key="2">
    <source>
        <dbReference type="ARBA" id="ARBA00022679"/>
    </source>
</evidence>
<dbReference type="AlphaFoldDB" id="A0A3N1VJT5"/>
<evidence type="ECO:0000313" key="5">
    <source>
        <dbReference type="EMBL" id="ROR03074.1"/>
    </source>
</evidence>
<dbReference type="InterPro" id="IPR054170">
    <property type="entry name" value="RlmL_1st"/>
</dbReference>
<dbReference type="Pfam" id="PF22020">
    <property type="entry name" value="RlmL_1st"/>
    <property type="match status" value="1"/>
</dbReference>
<reference evidence="5 6" key="1">
    <citation type="submission" date="2018-11" db="EMBL/GenBank/DDBJ databases">
        <title>Genomic Encyclopedia of Type Strains, Phase IV (KMG-IV): sequencing the most valuable type-strain genomes for metagenomic binning, comparative biology and taxonomic classification.</title>
        <authorList>
            <person name="Goeker M."/>
        </authorList>
    </citation>
    <scope>NUCLEOTIDE SEQUENCE [LARGE SCALE GENOMIC DNA]</scope>
    <source>
        <strain evidence="5 6">DSM 22027</strain>
    </source>
</reference>
<evidence type="ECO:0000256" key="1">
    <source>
        <dbReference type="ARBA" id="ARBA00022603"/>
    </source>
</evidence>
<keyword evidence="2" id="KW-0808">Transferase</keyword>
<dbReference type="EMBL" id="RJVA01000009">
    <property type="protein sequence ID" value="ROR03074.1"/>
    <property type="molecule type" value="Genomic_DNA"/>
</dbReference>
<keyword evidence="1 5" id="KW-0489">Methyltransferase</keyword>
<accession>A0A3N1VJT5</accession>
<dbReference type="GO" id="GO:0008990">
    <property type="term" value="F:rRNA (guanine-N2-)-methyltransferase activity"/>
    <property type="evidence" value="ECO:0007669"/>
    <property type="project" value="TreeGrafter"/>
</dbReference>
<dbReference type="InterPro" id="IPR000241">
    <property type="entry name" value="RlmKL-like_Mtase"/>
</dbReference>
<keyword evidence="6" id="KW-1185">Reference proteome</keyword>
<dbReference type="Pfam" id="PF01170">
    <property type="entry name" value="UPF0020"/>
    <property type="match status" value="1"/>
</dbReference>
<dbReference type="PROSITE" id="PS00092">
    <property type="entry name" value="N6_MTASE"/>
    <property type="match status" value="1"/>
</dbReference>
<sequence>MERRLRTHVRAKVHRFAALVPQELVSVCRREMERLDLDILEESEAGIEFQGKLEACYRANLWLRTAGRIVCRLASIKVGAREELFAKTVRLPWELWIDAGVPVRVDVYLKGARLRHSGLAQKAFQDALQQRFKSLGRSVCFLEGSHGERKTEEDAVLEGEGFVQRILLHVEHKQGVISLDTSGAHLHRRGYRIRHAGAPIRETLAAALLLQSGWTPQMPFVDGMCGSGTAVIEAALLAANIPPGRRRRFLFQKWPSFQEKTWAYLLKKADAGTKTPKPGTLIGVDLDAKAVAVAQENARRAGVGEWVTWHAIPFEHMDPQRWSLAPGLVFLNPPYGVRLEADRTLYERLGHHLERCFRGWKAVVLAPHRELLMFRSVRPRKIRRLRHGGLSICVGFYDLS</sequence>
<evidence type="ECO:0000313" key="6">
    <source>
        <dbReference type="Proteomes" id="UP000276223"/>
    </source>
</evidence>
<dbReference type="Gene3D" id="3.40.50.150">
    <property type="entry name" value="Vaccinia Virus protein VP39"/>
    <property type="match status" value="1"/>
</dbReference>
<dbReference type="PANTHER" id="PTHR47313:SF1">
    <property type="entry name" value="RIBOSOMAL RNA LARGE SUBUNIT METHYLTRANSFERASE K_L"/>
    <property type="match status" value="1"/>
</dbReference>
<dbReference type="RefSeq" id="WP_170161510.1">
    <property type="nucleotide sequence ID" value="NZ_RJVA01000009.1"/>
</dbReference>
<protein>
    <submittedName>
        <fullName evidence="5">Putative N6-adenine-specific DNA methylase</fullName>
    </submittedName>
</protein>
<feature type="domain" description="Ribosomal RNA large subunit methyltransferase K/L-like methyltransferase" evidence="3">
    <location>
        <begin position="189"/>
        <end position="378"/>
    </location>
</feature>
<dbReference type="Gene3D" id="3.30.2130.30">
    <property type="match status" value="1"/>
</dbReference>
<name>A0A3N1VJT5_9BACT</name>
<dbReference type="SUPFAM" id="SSF53335">
    <property type="entry name" value="S-adenosyl-L-methionine-dependent methyltransferases"/>
    <property type="match status" value="1"/>
</dbReference>
<dbReference type="InterPro" id="IPR002052">
    <property type="entry name" value="DNA_methylase_N6_adenine_CS"/>
</dbReference>
<dbReference type="PANTHER" id="PTHR47313">
    <property type="entry name" value="RIBOSOMAL RNA LARGE SUBUNIT METHYLTRANSFERASE K/L"/>
    <property type="match status" value="1"/>
</dbReference>
<dbReference type="CDD" id="cd11715">
    <property type="entry name" value="THUMP_AdoMetMT"/>
    <property type="match status" value="1"/>
</dbReference>
<dbReference type="Proteomes" id="UP000276223">
    <property type="component" value="Unassembled WGS sequence"/>
</dbReference>
<dbReference type="GO" id="GO:0070043">
    <property type="term" value="F:rRNA (guanine-N7-)-methyltransferase activity"/>
    <property type="evidence" value="ECO:0007669"/>
    <property type="project" value="TreeGrafter"/>
</dbReference>
<evidence type="ECO:0000259" key="4">
    <source>
        <dbReference type="Pfam" id="PF22020"/>
    </source>
</evidence>
<dbReference type="GO" id="GO:0003676">
    <property type="term" value="F:nucleic acid binding"/>
    <property type="evidence" value="ECO:0007669"/>
    <property type="project" value="InterPro"/>
</dbReference>
<dbReference type="InterPro" id="IPR029063">
    <property type="entry name" value="SAM-dependent_MTases_sf"/>
</dbReference>
<proteinExistence type="predicted"/>
<evidence type="ECO:0000259" key="3">
    <source>
        <dbReference type="Pfam" id="PF01170"/>
    </source>
</evidence>